<name>A0A7C9RAW7_9HYPH</name>
<dbReference type="InterPro" id="IPR001544">
    <property type="entry name" value="Aminotrans_IV"/>
</dbReference>
<dbReference type="Pfam" id="PF01063">
    <property type="entry name" value="Aminotran_4"/>
    <property type="match status" value="1"/>
</dbReference>
<proteinExistence type="predicted"/>
<dbReference type="InterPro" id="IPR043132">
    <property type="entry name" value="BCAT-like_C"/>
</dbReference>
<protein>
    <recommendedName>
        <fullName evidence="1">Probable branched-chain-amino-acid aminotransferase</fullName>
    </recommendedName>
</protein>
<dbReference type="AlphaFoldDB" id="A0A7C9RAW7"/>
<dbReference type="Gene3D" id="3.20.10.10">
    <property type="entry name" value="D-amino Acid Aminotransferase, subunit A, domain 2"/>
    <property type="match status" value="1"/>
</dbReference>
<keyword evidence="3" id="KW-1185">Reference proteome</keyword>
<evidence type="ECO:0000313" key="3">
    <source>
        <dbReference type="Proteomes" id="UP000481252"/>
    </source>
</evidence>
<dbReference type="RefSeq" id="WP_165120668.1">
    <property type="nucleotide sequence ID" value="NZ_JAAKZG010000014.1"/>
</dbReference>
<accession>A0A7C9RAW7</accession>
<dbReference type="InterPro" id="IPR036038">
    <property type="entry name" value="Aminotransferase-like"/>
</dbReference>
<dbReference type="NCBIfam" id="NF005731">
    <property type="entry name" value="PRK07546.1-5"/>
    <property type="match status" value="1"/>
</dbReference>
<reference evidence="2 3" key="1">
    <citation type="submission" date="2020-02" db="EMBL/GenBank/DDBJ databases">
        <title>Genome sequence of the type strain CGMCC 1.15528 of Mesorhizobium zhangyense.</title>
        <authorList>
            <person name="Gao J."/>
            <person name="Sun J."/>
        </authorList>
    </citation>
    <scope>NUCLEOTIDE SEQUENCE [LARGE SCALE GENOMIC DNA]</scope>
    <source>
        <strain evidence="2 3">CGMCC 1.15528</strain>
    </source>
</reference>
<evidence type="ECO:0000256" key="1">
    <source>
        <dbReference type="ARBA" id="ARBA00014472"/>
    </source>
</evidence>
<evidence type="ECO:0000313" key="2">
    <source>
        <dbReference type="EMBL" id="NGN44276.1"/>
    </source>
</evidence>
<dbReference type="Gene3D" id="3.30.470.10">
    <property type="match status" value="1"/>
</dbReference>
<dbReference type="Proteomes" id="UP000481252">
    <property type="component" value="Unassembled WGS sequence"/>
</dbReference>
<dbReference type="SUPFAM" id="SSF56752">
    <property type="entry name" value="D-aminoacid aminotransferase-like PLP-dependent enzymes"/>
    <property type="match status" value="1"/>
</dbReference>
<dbReference type="InterPro" id="IPR043131">
    <property type="entry name" value="BCAT-like_N"/>
</dbReference>
<dbReference type="NCBIfam" id="NF005729">
    <property type="entry name" value="PRK07546.1-3"/>
    <property type="match status" value="1"/>
</dbReference>
<sequence>MSSEGPLCDGNPPEFELIETLRWEPVQGFIRRDRHLARLEASARDLGFRFDRAAMERELSDSVSGNTLLRIRLTLDRHGSAKVTTQPFAPLPADTIWKLAIANVRLDSTDMLLRHKTTKRTAYEAARAEFPPEAANEVILCNERGEICEGTITTLFADVGDGLLRTPALHCGLLAGVLRVELLETGKAVEAVLTIDDLHKAKALFVGNSLRGLIRAQLA</sequence>
<dbReference type="EMBL" id="JAAKZG010000014">
    <property type="protein sequence ID" value="NGN44276.1"/>
    <property type="molecule type" value="Genomic_DNA"/>
</dbReference>
<dbReference type="GO" id="GO:0003824">
    <property type="term" value="F:catalytic activity"/>
    <property type="evidence" value="ECO:0007669"/>
    <property type="project" value="InterPro"/>
</dbReference>
<comment type="caution">
    <text evidence="2">The sequence shown here is derived from an EMBL/GenBank/DDBJ whole genome shotgun (WGS) entry which is preliminary data.</text>
</comment>
<organism evidence="2 3">
    <name type="scientific">Mesorhizobium zhangyense</name>
    <dbReference type="NCBI Taxonomy" id="1776730"/>
    <lineage>
        <taxon>Bacteria</taxon>
        <taxon>Pseudomonadati</taxon>
        <taxon>Pseudomonadota</taxon>
        <taxon>Alphaproteobacteria</taxon>
        <taxon>Hyphomicrobiales</taxon>
        <taxon>Phyllobacteriaceae</taxon>
        <taxon>Mesorhizobium</taxon>
    </lineage>
</organism>
<gene>
    <name evidence="2" type="ORF">G6N74_24705</name>
</gene>